<evidence type="ECO:0000256" key="3">
    <source>
        <dbReference type="ARBA" id="ARBA00022960"/>
    </source>
</evidence>
<reference evidence="7 8" key="1">
    <citation type="submission" date="2017-10" db="EMBL/GenBank/DDBJ databases">
        <title>The draft genome sequence of Lewinella nigricans NBRC 102662.</title>
        <authorList>
            <person name="Wang K."/>
        </authorList>
    </citation>
    <scope>NUCLEOTIDE SEQUENCE [LARGE SCALE GENOMIC DNA]</scope>
    <source>
        <strain evidence="7 8">NBRC 102662</strain>
    </source>
</reference>
<proteinExistence type="inferred from homology"/>
<dbReference type="RefSeq" id="WP_099153503.1">
    <property type="nucleotide sequence ID" value="NZ_PDUD01000034.1"/>
</dbReference>
<accession>A0A2D0N3G2</accession>
<dbReference type="InterPro" id="IPR042175">
    <property type="entry name" value="Cell/Rod_MreC_2"/>
</dbReference>
<gene>
    <name evidence="7" type="ORF">CRP01_28690</name>
</gene>
<keyword evidence="5" id="KW-0175">Coiled coil</keyword>
<evidence type="ECO:0000259" key="6">
    <source>
        <dbReference type="Pfam" id="PF04085"/>
    </source>
</evidence>
<dbReference type="PANTHER" id="PTHR34138">
    <property type="entry name" value="CELL SHAPE-DETERMINING PROTEIN MREC"/>
    <property type="match status" value="1"/>
</dbReference>
<evidence type="ECO:0000256" key="5">
    <source>
        <dbReference type="SAM" id="Coils"/>
    </source>
</evidence>
<dbReference type="InterPro" id="IPR055342">
    <property type="entry name" value="MreC_beta-barrel_core"/>
</dbReference>
<dbReference type="GO" id="GO:0005886">
    <property type="term" value="C:plasma membrane"/>
    <property type="evidence" value="ECO:0007669"/>
    <property type="project" value="TreeGrafter"/>
</dbReference>
<dbReference type="PANTHER" id="PTHR34138:SF1">
    <property type="entry name" value="CELL SHAPE-DETERMINING PROTEIN MREC"/>
    <property type="match status" value="1"/>
</dbReference>
<evidence type="ECO:0000313" key="8">
    <source>
        <dbReference type="Proteomes" id="UP000223913"/>
    </source>
</evidence>
<feature type="coiled-coil region" evidence="5">
    <location>
        <begin position="59"/>
        <end position="86"/>
    </location>
</feature>
<dbReference type="OrthoDB" id="9811827at2"/>
<dbReference type="Pfam" id="PF04085">
    <property type="entry name" value="MreC"/>
    <property type="match status" value="1"/>
</dbReference>
<dbReference type="InterPro" id="IPR007221">
    <property type="entry name" value="MreC"/>
</dbReference>
<evidence type="ECO:0000256" key="4">
    <source>
        <dbReference type="ARBA" id="ARBA00032089"/>
    </source>
</evidence>
<dbReference type="Gene3D" id="2.40.10.340">
    <property type="entry name" value="Rod shape-determining protein MreC, domain 1"/>
    <property type="match status" value="1"/>
</dbReference>
<feature type="domain" description="Rod shape-determining protein MreC beta-barrel core" evidence="6">
    <location>
        <begin position="111"/>
        <end position="258"/>
    </location>
</feature>
<sequence>MTTFKRVRRFGSWVTFLVLEAISLTLVVEYNQYQNQIFAHSANVVTGTLNDQKSGVFQFLSLTNENERLQEENARLRKALSAMQATVATPDSSARFPDSLRQRYEFLPTKVINKTLLGQNNYFTIDRGTRDSVVRHMGVIGDQGLIGIITNVSRHYAKVMTILHPQTRISASIKGQSYYGSLLWEGRNPNIMTLEDIPKIVDVSQGDTIITSGYSNIFPPNIVIGTVENSELKPGDGGRTISVRLINDLSSLTYAYVIRDRMASDLKKLEE</sequence>
<comment type="similarity">
    <text evidence="1">Belongs to the MreC family.</text>
</comment>
<dbReference type="AlphaFoldDB" id="A0A2D0N3G2"/>
<protein>
    <recommendedName>
        <fullName evidence="2">Cell shape-determining protein MreC</fullName>
    </recommendedName>
    <alternativeName>
        <fullName evidence="4">Cell shape protein MreC</fullName>
    </alternativeName>
</protein>
<dbReference type="NCBIfam" id="NF010532">
    <property type="entry name" value="PRK13922.9-3"/>
    <property type="match status" value="1"/>
</dbReference>
<evidence type="ECO:0000256" key="2">
    <source>
        <dbReference type="ARBA" id="ARBA00013855"/>
    </source>
</evidence>
<keyword evidence="8" id="KW-1185">Reference proteome</keyword>
<dbReference type="InterPro" id="IPR042177">
    <property type="entry name" value="Cell/Rod_1"/>
</dbReference>
<organism evidence="7 8">
    <name type="scientific">Flavilitoribacter nigricans (strain ATCC 23147 / DSM 23189 / NBRC 102662 / NCIMB 1420 / SS-2)</name>
    <name type="common">Lewinella nigricans</name>
    <dbReference type="NCBI Taxonomy" id="1122177"/>
    <lineage>
        <taxon>Bacteria</taxon>
        <taxon>Pseudomonadati</taxon>
        <taxon>Bacteroidota</taxon>
        <taxon>Saprospiria</taxon>
        <taxon>Saprospirales</taxon>
        <taxon>Lewinellaceae</taxon>
        <taxon>Flavilitoribacter</taxon>
    </lineage>
</organism>
<evidence type="ECO:0000313" key="7">
    <source>
        <dbReference type="EMBL" id="PHN03061.1"/>
    </source>
</evidence>
<dbReference type="EMBL" id="PDUD01000034">
    <property type="protein sequence ID" value="PHN03061.1"/>
    <property type="molecule type" value="Genomic_DNA"/>
</dbReference>
<dbReference type="GO" id="GO:0008360">
    <property type="term" value="P:regulation of cell shape"/>
    <property type="evidence" value="ECO:0007669"/>
    <property type="project" value="UniProtKB-KW"/>
</dbReference>
<dbReference type="Gene3D" id="2.40.10.350">
    <property type="entry name" value="Rod shape-determining protein MreC, domain 2"/>
    <property type="match status" value="1"/>
</dbReference>
<name>A0A2D0N3G2_FLAN2</name>
<keyword evidence="3" id="KW-0133">Cell shape</keyword>
<evidence type="ECO:0000256" key="1">
    <source>
        <dbReference type="ARBA" id="ARBA00009369"/>
    </source>
</evidence>
<comment type="caution">
    <text evidence="7">The sequence shown here is derived from an EMBL/GenBank/DDBJ whole genome shotgun (WGS) entry which is preliminary data.</text>
</comment>
<dbReference type="Proteomes" id="UP000223913">
    <property type="component" value="Unassembled WGS sequence"/>
</dbReference>